<dbReference type="PANTHER" id="PTHR43353">
    <property type="entry name" value="SUCCINATE-SEMIALDEHYDE DEHYDROGENASE, MITOCHONDRIAL"/>
    <property type="match status" value="1"/>
</dbReference>
<evidence type="ECO:0000313" key="7">
    <source>
        <dbReference type="Proteomes" id="UP000509626"/>
    </source>
</evidence>
<dbReference type="EMBL" id="CP058579">
    <property type="protein sequence ID" value="QLG61048.1"/>
    <property type="molecule type" value="Genomic_DNA"/>
</dbReference>
<dbReference type="InterPro" id="IPR016162">
    <property type="entry name" value="Ald_DH_N"/>
</dbReference>
<dbReference type="GeneID" id="56036705"/>
<evidence type="ECO:0000313" key="6">
    <source>
        <dbReference type="EMBL" id="QLG61048.1"/>
    </source>
</evidence>
<dbReference type="SUPFAM" id="SSF53720">
    <property type="entry name" value="ALDH-like"/>
    <property type="match status" value="1"/>
</dbReference>
<proteinExistence type="inferred from homology"/>
<organism evidence="6 7">
    <name type="scientific">Halorarum salinum</name>
    <dbReference type="NCBI Taxonomy" id="2743089"/>
    <lineage>
        <taxon>Archaea</taxon>
        <taxon>Methanobacteriati</taxon>
        <taxon>Methanobacteriota</taxon>
        <taxon>Stenosarchaea group</taxon>
        <taxon>Halobacteria</taxon>
        <taxon>Halobacteriales</taxon>
        <taxon>Haloferacaceae</taxon>
        <taxon>Halorarum</taxon>
    </lineage>
</organism>
<dbReference type="InterPro" id="IPR050740">
    <property type="entry name" value="Aldehyde_DH_Superfamily"/>
</dbReference>
<reference evidence="6 7" key="1">
    <citation type="submission" date="2020-06" db="EMBL/GenBank/DDBJ databases">
        <title>NJ-3-1, isolated from saline soil.</title>
        <authorList>
            <person name="Cui H.L."/>
            <person name="Shi X."/>
        </authorList>
    </citation>
    <scope>NUCLEOTIDE SEQUENCE [LARGE SCALE GENOMIC DNA]</scope>
    <source>
        <strain evidence="6 7">NJ-3-1</strain>
    </source>
</reference>
<comment type="similarity">
    <text evidence="1">Belongs to the aldehyde dehydrogenase family.</text>
</comment>
<dbReference type="GO" id="GO:0016620">
    <property type="term" value="F:oxidoreductase activity, acting on the aldehyde or oxo group of donors, NAD or NADP as acceptor"/>
    <property type="evidence" value="ECO:0007669"/>
    <property type="project" value="InterPro"/>
</dbReference>
<dbReference type="InterPro" id="IPR016161">
    <property type="entry name" value="Ald_DH/histidinol_DH"/>
</dbReference>
<sequence>MGANERPAEYGLPDNEYGLYIEGEWRQDSSRGTKRATSPATGEPIGSITMGTADDVADAVEAASTAQAELESMTAFERADLVHELADAIESRVDSLAVWLSADQGKPINEARIELELAAEMYRDAAENVKRAGGSTIPAENPDKRIFTIRQPHGVYGVITPWNFPVTIPSEYLGPGIGVGNAVVWVPAPTTSVISAKLVEAFSDTALPDGALNLVTGEGPVVGEAVVTHQGTDAVGFTGSPETGDLVARNAGAKPTLLELGGNGPVIVLDDADLDRAAESVANGCFTNAGQICTASERILVHEDVHAAFRERLLQHTEDVVLGHPLDETTDMGPLNNRDVAEKMETHVDDAVSHGAELLHGGSLATDQPTELYYEPTVLDDVTPEMLTNEQETFGPIAPIITFDDYDEAIRITNGIELGLSSGIFTENISKMYYFAERIQAGLININEGSAHWETHTPVGGHSGTNSGVGRIGGRYTIDEMSQIKNVTVDIDGDWERS</sequence>
<dbReference type="Gene3D" id="3.40.309.10">
    <property type="entry name" value="Aldehyde Dehydrogenase, Chain A, domain 2"/>
    <property type="match status" value="1"/>
</dbReference>
<dbReference type="FunFam" id="3.40.309.10:FF:000009">
    <property type="entry name" value="Aldehyde dehydrogenase A"/>
    <property type="match status" value="1"/>
</dbReference>
<evidence type="ECO:0000256" key="4">
    <source>
        <dbReference type="SAM" id="MobiDB-lite"/>
    </source>
</evidence>
<keyword evidence="7" id="KW-1185">Reference proteome</keyword>
<dbReference type="OrthoDB" id="6342at2157"/>
<keyword evidence="3" id="KW-0560">Oxidoreductase</keyword>
<dbReference type="FunFam" id="3.40.605.10:FF:000007">
    <property type="entry name" value="NAD/NADP-dependent betaine aldehyde dehydrogenase"/>
    <property type="match status" value="1"/>
</dbReference>
<dbReference type="InterPro" id="IPR016163">
    <property type="entry name" value="Ald_DH_C"/>
</dbReference>
<evidence type="ECO:0000259" key="5">
    <source>
        <dbReference type="Pfam" id="PF00171"/>
    </source>
</evidence>
<evidence type="ECO:0000256" key="3">
    <source>
        <dbReference type="ARBA" id="ARBA00023002"/>
    </source>
</evidence>
<dbReference type="PANTHER" id="PTHR43353:SF5">
    <property type="entry name" value="SUCCINATE-SEMIALDEHYDE DEHYDROGENASE, MITOCHONDRIAL"/>
    <property type="match status" value="1"/>
</dbReference>
<dbReference type="Gene3D" id="3.40.605.10">
    <property type="entry name" value="Aldehyde Dehydrogenase, Chain A, domain 1"/>
    <property type="match status" value="1"/>
</dbReference>
<protein>
    <submittedName>
        <fullName evidence="6">Aldehyde dehydrogenase</fullName>
    </submittedName>
</protein>
<dbReference type="Pfam" id="PF00171">
    <property type="entry name" value="Aldedh"/>
    <property type="match status" value="1"/>
</dbReference>
<name>A0A7D5L987_9EURY</name>
<dbReference type="AlphaFoldDB" id="A0A7D5L987"/>
<evidence type="ECO:0000256" key="2">
    <source>
        <dbReference type="ARBA" id="ARBA00011881"/>
    </source>
</evidence>
<dbReference type="Proteomes" id="UP000509626">
    <property type="component" value="Chromosome"/>
</dbReference>
<dbReference type="RefSeq" id="WP_179267632.1">
    <property type="nucleotide sequence ID" value="NZ_CP058579.1"/>
</dbReference>
<feature type="domain" description="Aldehyde dehydrogenase" evidence="5">
    <location>
        <begin position="25"/>
        <end position="487"/>
    </location>
</feature>
<comment type="subunit">
    <text evidence="2">Homotetramer.</text>
</comment>
<dbReference type="InterPro" id="IPR015590">
    <property type="entry name" value="Aldehyde_DH_dom"/>
</dbReference>
<feature type="region of interest" description="Disordered" evidence="4">
    <location>
        <begin position="27"/>
        <end position="46"/>
    </location>
</feature>
<accession>A0A7D5L987</accession>
<dbReference type="PROSITE" id="PS00070">
    <property type="entry name" value="ALDEHYDE_DEHYDR_CYS"/>
    <property type="match status" value="1"/>
</dbReference>
<evidence type="ECO:0000256" key="1">
    <source>
        <dbReference type="ARBA" id="ARBA00009986"/>
    </source>
</evidence>
<dbReference type="InterPro" id="IPR016160">
    <property type="entry name" value="Ald_DH_CS_CYS"/>
</dbReference>
<gene>
    <name evidence="6" type="ORF">HUG12_04560</name>
</gene>
<dbReference type="KEGG" id="halu:HUG12_04560"/>